<comment type="subcellular location">
    <subcellularLocation>
        <location evidence="2">Cytoplasm</location>
    </subcellularLocation>
</comment>
<sequence length="608" mass="67217">MAPAASINVLPESDTSAFTVPGRLTIQSVAKRRAAEGRLVAGVAALADVERFKGRTSHLHKAKARRWDHRFSTESNTRLPSSLKGAARYLKNEGMISLGGGLPSSRYFPFEQLSARVPDAGHFDGPSRCSTLHAGKNDLAEGKSDFDISTAFNYGQGYGAAQFLRWIIEHTEIVHSPPYQDWSCIMTIGSTSAIDMGLRMFCERGDWILSEEFTFPTAVEAAAPMGIRVAGVKMDEGGLLPSALDEVLTNWDVYARCGPKPFVLYTVPTGQNPTGSTQSAQRRREIYAVARKHDLIIMEDEPYYFLQMQPYTGPDASPIPPPSSHQEFLDSLVPSYLSMDTDGRVMRLDSFSKVIAPGARVGWITASEQIVDRYRQHADVSTQGPSGMSQLLMYKLLEEQWGHTGYLDWLLHIRMEYTERRDVLLDACESYVPREIVSWVPPMAGMFHWFKVDYRKHPAYPRKSRADIEEEIFHAIIGHGTLLMKGSWFSPDGQGEGDDMYFRATYAATPLEDIQEGVRRLGEAFREVFAIDSVVQGNGNGIAAVQMKALETGLANIHVNGYINGHANGQAKDFGTGYTSGYGNGYSNGGHFDGYTNGHTNGYLSAMA</sequence>
<dbReference type="STRING" id="1507870.A0A1V8SEW3"/>
<evidence type="ECO:0000256" key="2">
    <source>
        <dbReference type="ARBA" id="ARBA00004496"/>
    </source>
</evidence>
<keyword evidence="4" id="KW-0963">Cytoplasm</keyword>
<comment type="caution">
    <text evidence="11">The sequence shown here is derived from an EMBL/GenBank/DDBJ whole genome shotgun (WGS) entry which is preliminary data.</text>
</comment>
<dbReference type="PANTHER" id="PTHR42790">
    <property type="entry name" value="AMINOTRANSFERASE"/>
    <property type="match status" value="1"/>
</dbReference>
<dbReference type="Pfam" id="PF00155">
    <property type="entry name" value="Aminotran_1_2"/>
    <property type="match status" value="1"/>
</dbReference>
<protein>
    <recommendedName>
        <fullName evidence="9">aromatic-amino-acid transaminase</fullName>
        <ecNumber evidence="9">2.6.1.57</ecNumber>
    </recommendedName>
</protein>
<dbReference type="InterPro" id="IPR004839">
    <property type="entry name" value="Aminotransferase_I/II_large"/>
</dbReference>
<dbReference type="EMBL" id="NAJO01000051">
    <property type="protein sequence ID" value="OQN97686.1"/>
    <property type="molecule type" value="Genomic_DNA"/>
</dbReference>
<evidence type="ECO:0000256" key="8">
    <source>
        <dbReference type="ARBA" id="ARBA00051993"/>
    </source>
</evidence>
<comment type="similarity">
    <text evidence="3">Belongs to the class-I pyridoxal-phosphate-dependent aminotransferase family.</text>
</comment>
<feature type="domain" description="Aminotransferase class I/classII large" evidence="10">
    <location>
        <begin position="146"/>
        <end position="521"/>
    </location>
</feature>
<dbReference type="FunCoup" id="A0A1V8SEW3">
    <property type="interactions" value="468"/>
</dbReference>
<dbReference type="GO" id="GO:0030170">
    <property type="term" value="F:pyridoxal phosphate binding"/>
    <property type="evidence" value="ECO:0007669"/>
    <property type="project" value="InterPro"/>
</dbReference>
<evidence type="ECO:0000256" key="9">
    <source>
        <dbReference type="ARBA" id="ARBA00067014"/>
    </source>
</evidence>
<dbReference type="InterPro" id="IPR050859">
    <property type="entry name" value="Class-I_PLP-dep_aminotransf"/>
</dbReference>
<gene>
    <name evidence="11" type="ORF">B0A48_16006</name>
</gene>
<dbReference type="GO" id="GO:0047536">
    <property type="term" value="F:2-aminoadipate transaminase activity"/>
    <property type="evidence" value="ECO:0007669"/>
    <property type="project" value="TreeGrafter"/>
</dbReference>
<evidence type="ECO:0000256" key="6">
    <source>
        <dbReference type="ARBA" id="ARBA00022679"/>
    </source>
</evidence>
<accession>A0A1V8SEW3</accession>
<dbReference type="InterPro" id="IPR015421">
    <property type="entry name" value="PyrdxlP-dep_Trfase_major"/>
</dbReference>
<keyword evidence="5" id="KW-0032">Aminotransferase</keyword>
<dbReference type="PANTHER" id="PTHR42790:SF21">
    <property type="entry name" value="AROMATIC_AMINOADIPATE AMINOTRANSFERASE 1"/>
    <property type="match status" value="1"/>
</dbReference>
<keyword evidence="7" id="KW-0663">Pyridoxal phosphate</keyword>
<dbReference type="OrthoDB" id="691673at2759"/>
<dbReference type="Proteomes" id="UP000192596">
    <property type="component" value="Unassembled WGS sequence"/>
</dbReference>
<dbReference type="GO" id="GO:0008793">
    <property type="term" value="F:aromatic-amino-acid transaminase activity"/>
    <property type="evidence" value="ECO:0007669"/>
    <property type="project" value="TreeGrafter"/>
</dbReference>
<dbReference type="GO" id="GO:0005737">
    <property type="term" value="C:cytoplasm"/>
    <property type="evidence" value="ECO:0007669"/>
    <property type="project" value="UniProtKB-SubCell"/>
</dbReference>
<evidence type="ECO:0000256" key="3">
    <source>
        <dbReference type="ARBA" id="ARBA00007441"/>
    </source>
</evidence>
<dbReference type="GO" id="GO:0019878">
    <property type="term" value="P:lysine biosynthetic process via aminoadipic acid"/>
    <property type="evidence" value="ECO:0007669"/>
    <property type="project" value="TreeGrafter"/>
</dbReference>
<evidence type="ECO:0000256" key="4">
    <source>
        <dbReference type="ARBA" id="ARBA00022490"/>
    </source>
</evidence>
<dbReference type="EC" id="2.6.1.57" evidence="9"/>
<evidence type="ECO:0000256" key="1">
    <source>
        <dbReference type="ARBA" id="ARBA00001933"/>
    </source>
</evidence>
<evidence type="ECO:0000313" key="11">
    <source>
        <dbReference type="EMBL" id="OQN97686.1"/>
    </source>
</evidence>
<dbReference type="GO" id="GO:0009074">
    <property type="term" value="P:aromatic amino acid family catabolic process"/>
    <property type="evidence" value="ECO:0007669"/>
    <property type="project" value="TreeGrafter"/>
</dbReference>
<dbReference type="Gene3D" id="3.40.640.10">
    <property type="entry name" value="Type I PLP-dependent aspartate aminotransferase-like (Major domain)"/>
    <property type="match status" value="1"/>
</dbReference>
<evidence type="ECO:0000256" key="5">
    <source>
        <dbReference type="ARBA" id="ARBA00022576"/>
    </source>
</evidence>
<dbReference type="InParanoid" id="A0A1V8SEW3"/>
<comment type="cofactor">
    <cofactor evidence="1">
        <name>pyridoxal 5'-phosphate</name>
        <dbReference type="ChEBI" id="CHEBI:597326"/>
    </cofactor>
</comment>
<dbReference type="SUPFAM" id="SSF53383">
    <property type="entry name" value="PLP-dependent transferases"/>
    <property type="match status" value="1"/>
</dbReference>
<reference evidence="12" key="1">
    <citation type="submission" date="2017-03" db="EMBL/GenBank/DDBJ databases">
        <title>Genomes of endolithic fungi from Antarctica.</title>
        <authorList>
            <person name="Coleine C."/>
            <person name="Masonjones S."/>
            <person name="Stajich J.E."/>
        </authorList>
    </citation>
    <scope>NUCLEOTIDE SEQUENCE [LARGE SCALE GENOMIC DNA]</scope>
    <source>
        <strain evidence="12">CCFEE 5527</strain>
    </source>
</reference>
<dbReference type="FunFam" id="3.40.640.10:FF:000074">
    <property type="entry name" value="Aromatic amino acid aminotransferase"/>
    <property type="match status" value="1"/>
</dbReference>
<evidence type="ECO:0000259" key="10">
    <source>
        <dbReference type="Pfam" id="PF00155"/>
    </source>
</evidence>
<evidence type="ECO:0000313" key="12">
    <source>
        <dbReference type="Proteomes" id="UP000192596"/>
    </source>
</evidence>
<name>A0A1V8SEW3_9PEZI</name>
<comment type="catalytic activity">
    <reaction evidence="8">
        <text>an aromatic L-alpha-amino acid + 2-oxoglutarate = an aromatic oxo-acid + L-glutamate</text>
        <dbReference type="Rhea" id="RHEA:17533"/>
        <dbReference type="ChEBI" id="CHEBI:16810"/>
        <dbReference type="ChEBI" id="CHEBI:29985"/>
        <dbReference type="ChEBI" id="CHEBI:73309"/>
        <dbReference type="ChEBI" id="CHEBI:84824"/>
        <dbReference type="EC" id="2.6.1.57"/>
    </reaction>
</comment>
<dbReference type="InterPro" id="IPR015424">
    <property type="entry name" value="PyrdxlP-dep_Trfase"/>
</dbReference>
<dbReference type="AlphaFoldDB" id="A0A1V8SEW3"/>
<proteinExistence type="inferred from homology"/>
<evidence type="ECO:0000256" key="7">
    <source>
        <dbReference type="ARBA" id="ARBA00022898"/>
    </source>
</evidence>
<organism evidence="11 12">
    <name type="scientific">Cryoendolithus antarcticus</name>
    <dbReference type="NCBI Taxonomy" id="1507870"/>
    <lineage>
        <taxon>Eukaryota</taxon>
        <taxon>Fungi</taxon>
        <taxon>Dikarya</taxon>
        <taxon>Ascomycota</taxon>
        <taxon>Pezizomycotina</taxon>
        <taxon>Dothideomycetes</taxon>
        <taxon>Dothideomycetidae</taxon>
        <taxon>Cladosporiales</taxon>
        <taxon>Cladosporiaceae</taxon>
        <taxon>Cryoendolithus</taxon>
    </lineage>
</organism>
<dbReference type="GO" id="GO:0006571">
    <property type="term" value="P:tyrosine biosynthetic process"/>
    <property type="evidence" value="ECO:0007669"/>
    <property type="project" value="TreeGrafter"/>
</dbReference>
<keyword evidence="12" id="KW-1185">Reference proteome</keyword>
<keyword evidence="6" id="KW-0808">Transferase</keyword>
<dbReference type="CDD" id="cd00609">
    <property type="entry name" value="AAT_like"/>
    <property type="match status" value="1"/>
</dbReference>